<dbReference type="AlphaFoldDB" id="A0A4P9W572"/>
<feature type="compositionally biased region" description="Polar residues" evidence="1">
    <location>
        <begin position="19"/>
        <end position="28"/>
    </location>
</feature>
<feature type="region of interest" description="Disordered" evidence="1">
    <location>
        <begin position="1"/>
        <end position="36"/>
    </location>
</feature>
<dbReference type="Proteomes" id="UP000269721">
    <property type="component" value="Unassembled WGS sequence"/>
</dbReference>
<reference evidence="4" key="1">
    <citation type="journal article" date="2018" name="Nat. Microbiol.">
        <title>Leveraging single-cell genomics to expand the fungal tree of life.</title>
        <authorList>
            <person name="Ahrendt S.R."/>
            <person name="Quandt C.A."/>
            <person name="Ciobanu D."/>
            <person name="Clum A."/>
            <person name="Salamov A."/>
            <person name="Andreopoulos B."/>
            <person name="Cheng J.F."/>
            <person name="Woyke T."/>
            <person name="Pelin A."/>
            <person name="Henrissat B."/>
            <person name="Reynolds N.K."/>
            <person name="Benny G.L."/>
            <person name="Smith M.E."/>
            <person name="James T.Y."/>
            <person name="Grigoriev I.V."/>
        </authorList>
    </citation>
    <scope>NUCLEOTIDE SEQUENCE [LARGE SCALE GENOMIC DNA]</scope>
</reference>
<organism evidence="3 4">
    <name type="scientific">Blyttiomyces helicus</name>
    <dbReference type="NCBI Taxonomy" id="388810"/>
    <lineage>
        <taxon>Eukaryota</taxon>
        <taxon>Fungi</taxon>
        <taxon>Fungi incertae sedis</taxon>
        <taxon>Chytridiomycota</taxon>
        <taxon>Chytridiomycota incertae sedis</taxon>
        <taxon>Chytridiomycetes</taxon>
        <taxon>Chytridiomycetes incertae sedis</taxon>
        <taxon>Blyttiomyces</taxon>
    </lineage>
</organism>
<evidence type="ECO:0000259" key="2">
    <source>
        <dbReference type="Pfam" id="PF18149"/>
    </source>
</evidence>
<evidence type="ECO:0000313" key="3">
    <source>
        <dbReference type="EMBL" id="RKO87541.1"/>
    </source>
</evidence>
<dbReference type="Pfam" id="PF18149">
    <property type="entry name" value="Helicase_PWI"/>
    <property type="match status" value="1"/>
</dbReference>
<keyword evidence="4" id="KW-1185">Reference proteome</keyword>
<evidence type="ECO:0000313" key="4">
    <source>
        <dbReference type="Proteomes" id="UP000269721"/>
    </source>
</evidence>
<accession>A0A4P9W572</accession>
<dbReference type="EMBL" id="KZ997343">
    <property type="protein sequence ID" value="RKO87541.1"/>
    <property type="molecule type" value="Genomic_DNA"/>
</dbReference>
<sequence>MPDCRKNPTTPPTPIRSGSDPSSDSEQLQYAGAHRRHQEYQLTAPEGLVLKADRSPLPPHPHRVLTTLNGEAATLDPKDLDPCWLQRTVGRTMAKATVALLSNSASERECEDGLLALLGRWELDLVKFLVGNCVVIVGSGQWMF</sequence>
<proteinExistence type="predicted"/>
<dbReference type="InterPro" id="IPR041094">
    <property type="entry name" value="Brr2_helicase_PWI"/>
</dbReference>
<protein>
    <recommendedName>
        <fullName evidence="2">Brr2 N-terminal helicase PWI domain-containing protein</fullName>
    </recommendedName>
</protein>
<gene>
    <name evidence="3" type="ORF">BDK51DRAFT_32206</name>
</gene>
<name>A0A4P9W572_9FUNG</name>
<evidence type="ECO:0000256" key="1">
    <source>
        <dbReference type="SAM" id="MobiDB-lite"/>
    </source>
</evidence>
<feature type="domain" description="Brr2 N-terminal helicase PWI" evidence="2">
    <location>
        <begin position="73"/>
        <end position="137"/>
    </location>
</feature>